<comment type="caution">
    <text evidence="1">The sequence shown here is derived from an EMBL/GenBank/DDBJ whole genome shotgun (WGS) entry which is preliminary data.</text>
</comment>
<evidence type="ECO:0000313" key="1">
    <source>
        <dbReference type="EMBL" id="KAF0030472.1"/>
    </source>
</evidence>
<evidence type="ECO:0000313" key="2">
    <source>
        <dbReference type="Proteomes" id="UP000438429"/>
    </source>
</evidence>
<proteinExistence type="predicted"/>
<dbReference type="AlphaFoldDB" id="A0A6A4SJF1"/>
<reference evidence="1 2" key="1">
    <citation type="submission" date="2019-06" db="EMBL/GenBank/DDBJ databases">
        <title>Draft genomes of female and male turbot (Scophthalmus maximus).</title>
        <authorList>
            <person name="Xu H."/>
            <person name="Xu X.-W."/>
            <person name="Shao C."/>
            <person name="Chen S."/>
        </authorList>
    </citation>
    <scope>NUCLEOTIDE SEQUENCE [LARGE SCALE GENOMIC DNA]</scope>
    <source>
        <strain evidence="1">Ysfricsl-2016a</strain>
        <tissue evidence="1">Blood</tissue>
    </source>
</reference>
<dbReference type="Proteomes" id="UP000438429">
    <property type="component" value="Unassembled WGS sequence"/>
</dbReference>
<sequence>MHTCKNQWRTATDRELLQVCTTKPFTPPAPVLLADINNVMLNTDTCCITYWTAAAAAAAAAAKGALIVKRRQGRELLEHEGRAEGVNRREKKIDGAGISNSSNAMSTNFCFEVKTCFRRL</sequence>
<accession>A0A6A4SJF1</accession>
<gene>
    <name evidence="1" type="ORF">F2P81_017203</name>
</gene>
<protein>
    <submittedName>
        <fullName evidence="1">Uncharacterized protein</fullName>
    </submittedName>
</protein>
<organism evidence="1 2">
    <name type="scientific">Scophthalmus maximus</name>
    <name type="common">Turbot</name>
    <name type="synonym">Psetta maxima</name>
    <dbReference type="NCBI Taxonomy" id="52904"/>
    <lineage>
        <taxon>Eukaryota</taxon>
        <taxon>Metazoa</taxon>
        <taxon>Chordata</taxon>
        <taxon>Craniata</taxon>
        <taxon>Vertebrata</taxon>
        <taxon>Euteleostomi</taxon>
        <taxon>Actinopterygii</taxon>
        <taxon>Neopterygii</taxon>
        <taxon>Teleostei</taxon>
        <taxon>Neoteleostei</taxon>
        <taxon>Acanthomorphata</taxon>
        <taxon>Carangaria</taxon>
        <taxon>Pleuronectiformes</taxon>
        <taxon>Pleuronectoidei</taxon>
        <taxon>Scophthalmidae</taxon>
        <taxon>Scophthalmus</taxon>
    </lineage>
</organism>
<name>A0A6A4SJF1_SCOMX</name>
<dbReference type="EMBL" id="VEVO01000015">
    <property type="protein sequence ID" value="KAF0030472.1"/>
    <property type="molecule type" value="Genomic_DNA"/>
</dbReference>